<evidence type="ECO:0000313" key="2">
    <source>
        <dbReference type="EMBL" id="MBW0523468.1"/>
    </source>
</evidence>
<dbReference type="Proteomes" id="UP000765509">
    <property type="component" value="Unassembled WGS sequence"/>
</dbReference>
<feature type="region of interest" description="Disordered" evidence="1">
    <location>
        <begin position="1"/>
        <end position="52"/>
    </location>
</feature>
<proteinExistence type="predicted"/>
<reference evidence="2" key="1">
    <citation type="submission" date="2021-03" db="EMBL/GenBank/DDBJ databases">
        <title>Draft genome sequence of rust myrtle Austropuccinia psidii MF-1, a brazilian biotype.</title>
        <authorList>
            <person name="Quecine M.C."/>
            <person name="Pachon D.M.R."/>
            <person name="Bonatelli M.L."/>
            <person name="Correr F.H."/>
            <person name="Franceschini L.M."/>
            <person name="Leite T.F."/>
            <person name="Margarido G.R.A."/>
            <person name="Almeida C.A."/>
            <person name="Ferrarezi J.A."/>
            <person name="Labate C.A."/>
        </authorList>
    </citation>
    <scope>NUCLEOTIDE SEQUENCE</scope>
    <source>
        <strain evidence="2">MF-1</strain>
    </source>
</reference>
<gene>
    <name evidence="2" type="ORF">O181_063183</name>
</gene>
<name>A0A9Q3ER55_9BASI</name>
<protein>
    <submittedName>
        <fullName evidence="2">Uncharacterized protein</fullName>
    </submittedName>
</protein>
<organism evidence="2 3">
    <name type="scientific">Austropuccinia psidii MF-1</name>
    <dbReference type="NCBI Taxonomy" id="1389203"/>
    <lineage>
        <taxon>Eukaryota</taxon>
        <taxon>Fungi</taxon>
        <taxon>Dikarya</taxon>
        <taxon>Basidiomycota</taxon>
        <taxon>Pucciniomycotina</taxon>
        <taxon>Pucciniomycetes</taxon>
        <taxon>Pucciniales</taxon>
        <taxon>Sphaerophragmiaceae</taxon>
        <taxon>Austropuccinia</taxon>
    </lineage>
</organism>
<feature type="compositionally biased region" description="Acidic residues" evidence="1">
    <location>
        <begin position="40"/>
        <end position="52"/>
    </location>
</feature>
<evidence type="ECO:0000313" key="3">
    <source>
        <dbReference type="Proteomes" id="UP000765509"/>
    </source>
</evidence>
<dbReference type="AlphaFoldDB" id="A0A9Q3ER55"/>
<sequence length="74" mass="8374">MWKEQHRPGRKRVTRRSSSSSGVVCGFSAPSRPTLKGPGEDNEEEQETFVEEEESDGTFFILNLQELLAHLVII</sequence>
<keyword evidence="3" id="KW-1185">Reference proteome</keyword>
<comment type="caution">
    <text evidence="2">The sequence shown here is derived from an EMBL/GenBank/DDBJ whole genome shotgun (WGS) entry which is preliminary data.</text>
</comment>
<dbReference type="EMBL" id="AVOT02030307">
    <property type="protein sequence ID" value="MBW0523468.1"/>
    <property type="molecule type" value="Genomic_DNA"/>
</dbReference>
<feature type="compositionally biased region" description="Low complexity" evidence="1">
    <location>
        <begin position="16"/>
        <end position="28"/>
    </location>
</feature>
<evidence type="ECO:0000256" key="1">
    <source>
        <dbReference type="SAM" id="MobiDB-lite"/>
    </source>
</evidence>
<accession>A0A9Q3ER55</accession>